<evidence type="ECO:0000313" key="2">
    <source>
        <dbReference type="EMBL" id="MDR6406380.1"/>
    </source>
</evidence>
<keyword evidence="1" id="KW-0479">Metal-binding</keyword>
<comment type="caution">
    <text evidence="2">The sequence shown here is derived from an EMBL/GenBank/DDBJ whole genome shotgun (WGS) entry which is preliminary data.</text>
</comment>
<dbReference type="EMBL" id="JAVDQS010000011">
    <property type="protein sequence ID" value="MDR6406380.1"/>
    <property type="molecule type" value="Genomic_DNA"/>
</dbReference>
<dbReference type="EC" id="4.2.3.-" evidence="1"/>
<organism evidence="2 3">
    <name type="scientific">Chryseobacterium geocarposphaerae</name>
    <dbReference type="NCBI Taxonomy" id="1416776"/>
    <lineage>
        <taxon>Bacteria</taxon>
        <taxon>Pseudomonadati</taxon>
        <taxon>Bacteroidota</taxon>
        <taxon>Flavobacteriia</taxon>
        <taxon>Flavobacteriales</taxon>
        <taxon>Weeksellaceae</taxon>
        <taxon>Chryseobacterium group</taxon>
        <taxon>Chryseobacterium</taxon>
    </lineage>
</organism>
<evidence type="ECO:0000313" key="3">
    <source>
        <dbReference type="Proteomes" id="UP001184853"/>
    </source>
</evidence>
<name>A0ABU1LIK4_9FLAO</name>
<keyword evidence="1" id="KW-0460">Magnesium</keyword>
<dbReference type="Pfam" id="PF19086">
    <property type="entry name" value="Terpene_syn_C_2"/>
    <property type="match status" value="1"/>
</dbReference>
<comment type="similarity">
    <text evidence="1">Belongs to the terpene synthase family.</text>
</comment>
<gene>
    <name evidence="2" type="ORF">J2781_003338</name>
</gene>
<proteinExistence type="inferred from homology"/>
<protein>
    <recommendedName>
        <fullName evidence="1">Terpene synthase</fullName>
        <ecNumber evidence="1">4.2.3.-</ecNumber>
    </recommendedName>
</protein>
<reference evidence="2 3" key="1">
    <citation type="submission" date="2023-07" db="EMBL/GenBank/DDBJ databases">
        <title>Sorghum-associated microbial communities from plants grown in Nebraska, USA.</title>
        <authorList>
            <person name="Schachtman D."/>
        </authorList>
    </citation>
    <scope>NUCLEOTIDE SEQUENCE [LARGE SCALE GENOMIC DNA]</scope>
    <source>
        <strain evidence="2 3">DS1709</strain>
    </source>
</reference>
<dbReference type="PANTHER" id="PTHR35201">
    <property type="entry name" value="TERPENE SYNTHASE"/>
    <property type="match status" value="1"/>
</dbReference>
<sequence length="308" mass="35564">MNTNTTPQITYPFPVKISPHGPALEKIVDTWIDEYTCFTPSFNKQMKAIKVGHVIATYFPNATFDQGLIIAQWIIWAFIIDDYYSYGPLEELPKATQRILEILQGGDPQPQDNDIVRRTAVVRDALLPHVSPAWMKREIEGHKYWFEGMLMEAEYCRSGGSKFPLLKDYMDIRVHALAGYETVNLADIITGFMPPEEILQNPVLVRLRYLFSRITALCNDVFSVKKDLKNGDTMNIVLVIQHEWNCTLEEAKAEAINMHNRDVQEFVAVRSSLPDVGSWQEKFEECILNMELMMSGHLAWYQYSERYL</sequence>
<evidence type="ECO:0000256" key="1">
    <source>
        <dbReference type="RuleBase" id="RU366034"/>
    </source>
</evidence>
<dbReference type="Gene3D" id="1.10.600.10">
    <property type="entry name" value="Farnesyl Diphosphate Synthase"/>
    <property type="match status" value="1"/>
</dbReference>
<dbReference type="SFLD" id="SFLDG01020">
    <property type="entry name" value="Terpene_Cyclase_Like_2"/>
    <property type="match status" value="1"/>
</dbReference>
<dbReference type="PANTHER" id="PTHR35201:SF4">
    <property type="entry name" value="BETA-PINACENE SYNTHASE-RELATED"/>
    <property type="match status" value="1"/>
</dbReference>
<accession>A0ABU1LIK4</accession>
<dbReference type="InterPro" id="IPR008949">
    <property type="entry name" value="Isoprenoid_synthase_dom_sf"/>
</dbReference>
<dbReference type="SFLD" id="SFLDS00005">
    <property type="entry name" value="Isoprenoid_Synthase_Type_I"/>
    <property type="match status" value="1"/>
</dbReference>
<dbReference type="SUPFAM" id="SSF48576">
    <property type="entry name" value="Terpenoid synthases"/>
    <property type="match status" value="1"/>
</dbReference>
<comment type="cofactor">
    <cofactor evidence="1">
        <name>Mg(2+)</name>
        <dbReference type="ChEBI" id="CHEBI:18420"/>
    </cofactor>
</comment>
<dbReference type="RefSeq" id="WP_115983042.1">
    <property type="nucleotide sequence ID" value="NZ_JAVDQS010000011.1"/>
</dbReference>
<keyword evidence="1" id="KW-0456">Lyase</keyword>
<dbReference type="Proteomes" id="UP001184853">
    <property type="component" value="Unassembled WGS sequence"/>
</dbReference>
<dbReference type="InterPro" id="IPR034686">
    <property type="entry name" value="Terpene_cyclase-like_2"/>
</dbReference>
<keyword evidence="3" id="KW-1185">Reference proteome</keyword>